<evidence type="ECO:0000313" key="2">
    <source>
        <dbReference type="EMBL" id="MFC0267358.1"/>
    </source>
</evidence>
<evidence type="ECO:0000313" key="3">
    <source>
        <dbReference type="Proteomes" id="UP001589814"/>
    </source>
</evidence>
<protein>
    <submittedName>
        <fullName evidence="2">Molybdopterin-guanine dinucleotide biosynthesis protein B</fullName>
    </submittedName>
</protein>
<dbReference type="InterPro" id="IPR027417">
    <property type="entry name" value="P-loop_NTPase"/>
</dbReference>
<keyword evidence="3" id="KW-1185">Reference proteome</keyword>
<gene>
    <name evidence="2" type="primary">mobB</name>
    <name evidence="2" type="ORF">ACFFHW_04995</name>
</gene>
<dbReference type="EMBL" id="JBHLVX010000017">
    <property type="protein sequence ID" value="MFC0267358.1"/>
    <property type="molecule type" value="Genomic_DNA"/>
</dbReference>
<dbReference type="SUPFAM" id="SSF52540">
    <property type="entry name" value="P-loop containing nucleoside triphosphate hydrolases"/>
    <property type="match status" value="1"/>
</dbReference>
<dbReference type="PANTHER" id="PTHR40072">
    <property type="entry name" value="MOLYBDOPTERIN-GUANINE DINUCLEOTIDE BIOSYNTHESIS ADAPTER PROTEIN-RELATED"/>
    <property type="match status" value="1"/>
</dbReference>
<dbReference type="Pfam" id="PF03205">
    <property type="entry name" value="MobB"/>
    <property type="match status" value="1"/>
</dbReference>
<dbReference type="CDD" id="cd03116">
    <property type="entry name" value="MobB"/>
    <property type="match status" value="1"/>
</dbReference>
<dbReference type="RefSeq" id="WP_019952213.1">
    <property type="nucleotide sequence ID" value="NZ_JBHLVX010000017.1"/>
</dbReference>
<reference evidence="2 3" key="1">
    <citation type="submission" date="2024-09" db="EMBL/GenBank/DDBJ databases">
        <authorList>
            <person name="Sun Q."/>
            <person name="Mori K."/>
        </authorList>
    </citation>
    <scope>NUCLEOTIDE SEQUENCE [LARGE SCALE GENOMIC DNA]</scope>
    <source>
        <strain evidence="2 3">CCM 7415</strain>
    </source>
</reference>
<evidence type="ECO:0000259" key="1">
    <source>
        <dbReference type="Pfam" id="PF03205"/>
    </source>
</evidence>
<comment type="caution">
    <text evidence="2">The sequence shown here is derived from an EMBL/GenBank/DDBJ whole genome shotgun (WGS) entry which is preliminary data.</text>
</comment>
<dbReference type="InterPro" id="IPR052539">
    <property type="entry name" value="MGD_biosynthesis_adapter"/>
</dbReference>
<feature type="domain" description="Molybdopterin-guanine dinucleotide biosynthesis protein B (MobB)" evidence="1">
    <location>
        <begin position="11"/>
        <end position="143"/>
    </location>
</feature>
<dbReference type="NCBIfam" id="TIGR00176">
    <property type="entry name" value="mobB"/>
    <property type="match status" value="1"/>
</dbReference>
<dbReference type="InterPro" id="IPR004435">
    <property type="entry name" value="MobB_dom"/>
</dbReference>
<name>A0ABV6G1J5_9GAMM</name>
<dbReference type="Gene3D" id="3.40.50.300">
    <property type="entry name" value="P-loop containing nucleotide triphosphate hydrolases"/>
    <property type="match status" value="1"/>
</dbReference>
<organism evidence="2 3">
    <name type="scientific">Kushneria aurantia</name>
    <dbReference type="NCBI Taxonomy" id="504092"/>
    <lineage>
        <taxon>Bacteria</taxon>
        <taxon>Pseudomonadati</taxon>
        <taxon>Pseudomonadota</taxon>
        <taxon>Gammaproteobacteria</taxon>
        <taxon>Oceanospirillales</taxon>
        <taxon>Halomonadaceae</taxon>
        <taxon>Kushneria</taxon>
    </lineage>
</organism>
<accession>A0ABV6G1J5</accession>
<proteinExistence type="predicted"/>
<sequence length="195" mass="21610">MELKQISTPLLGIAAWSGTGKTTLLEALLPALRARGLSVAVIKHAHHDFDVDVPGKDSHRLRQAGATPMLVASGRRFALMMETPGRDEPDLAMLLEQVRPLCPDLILIEGFKQSPIPKLELYREAVGKSLRAFDDGWVRAVATTGDVALPEDVERLDLDDHQQLLNWLMAWPARWDVMRQGPRDSLNGHCGAHDE</sequence>
<dbReference type="PANTHER" id="PTHR40072:SF1">
    <property type="entry name" value="MOLYBDOPTERIN-GUANINE DINUCLEOTIDE BIOSYNTHESIS ADAPTER PROTEIN"/>
    <property type="match status" value="1"/>
</dbReference>
<dbReference type="Proteomes" id="UP001589814">
    <property type="component" value="Unassembled WGS sequence"/>
</dbReference>